<proteinExistence type="inferred from homology"/>
<protein>
    <recommendedName>
        <fullName evidence="2">NIF3-like protein 1</fullName>
    </recommendedName>
</protein>
<keyword evidence="3" id="KW-0479">Metal-binding</keyword>
<dbReference type="Proteomes" id="UP001626550">
    <property type="component" value="Unassembled WGS sequence"/>
</dbReference>
<evidence type="ECO:0000256" key="2">
    <source>
        <dbReference type="ARBA" id="ARBA00019069"/>
    </source>
</evidence>
<dbReference type="Gene3D" id="3.40.1390.30">
    <property type="entry name" value="NIF3 (NGG1p interacting factor 3)-like"/>
    <property type="match status" value="1"/>
</dbReference>
<evidence type="ECO:0000313" key="5">
    <source>
        <dbReference type="Proteomes" id="UP001626550"/>
    </source>
</evidence>
<evidence type="ECO:0000256" key="1">
    <source>
        <dbReference type="ARBA" id="ARBA00006964"/>
    </source>
</evidence>
<dbReference type="PANTHER" id="PTHR13799">
    <property type="entry name" value="NGG1 INTERACTING FACTOR 3"/>
    <property type="match status" value="1"/>
</dbReference>
<dbReference type="Pfam" id="PF01784">
    <property type="entry name" value="DUF34_NIF3"/>
    <property type="match status" value="1"/>
</dbReference>
<dbReference type="InterPro" id="IPR002678">
    <property type="entry name" value="DUF34/NIF3"/>
</dbReference>
<dbReference type="AlphaFoldDB" id="A0ABD2Q5E4"/>
<dbReference type="InterPro" id="IPR036069">
    <property type="entry name" value="DUF34/NIF3_sf"/>
</dbReference>
<evidence type="ECO:0000256" key="3">
    <source>
        <dbReference type="PIRSR" id="PIRSR602678-1"/>
    </source>
</evidence>
<evidence type="ECO:0000313" key="4">
    <source>
        <dbReference type="EMBL" id="KAL3314437.1"/>
    </source>
</evidence>
<sequence>MQLNTLVPKLNELFLSFFCISQVAKFKYPKCQQAKVEETANAHGMKFLTKEIIHRPNPMASGAGRVAMLERSQTVEDMVTAYKNLLGLNHLTVCLGNKKTPASLVSTLAVCSGSGGGMLTRQAPAMLADLVVTGEATYHEQQEITGRGSSLILIGQHKIERAYLSVRLQPNLSQKLSGLEILMSKNDKGTCQSM</sequence>
<dbReference type="SUPFAM" id="SSF102705">
    <property type="entry name" value="NIF3 (NGG1p interacting factor 3)-like"/>
    <property type="match status" value="1"/>
</dbReference>
<organism evidence="4 5">
    <name type="scientific">Cichlidogyrus casuarinus</name>
    <dbReference type="NCBI Taxonomy" id="1844966"/>
    <lineage>
        <taxon>Eukaryota</taxon>
        <taxon>Metazoa</taxon>
        <taxon>Spiralia</taxon>
        <taxon>Lophotrochozoa</taxon>
        <taxon>Platyhelminthes</taxon>
        <taxon>Monogenea</taxon>
        <taxon>Monopisthocotylea</taxon>
        <taxon>Dactylogyridea</taxon>
        <taxon>Ancyrocephalidae</taxon>
        <taxon>Cichlidogyrus</taxon>
    </lineage>
</organism>
<dbReference type="EMBL" id="JBJKFK010000999">
    <property type="protein sequence ID" value="KAL3314437.1"/>
    <property type="molecule type" value="Genomic_DNA"/>
</dbReference>
<name>A0ABD2Q5E4_9PLAT</name>
<keyword evidence="5" id="KW-1185">Reference proteome</keyword>
<comment type="caution">
    <text evidence="4">The sequence shown here is derived from an EMBL/GenBank/DDBJ whole genome shotgun (WGS) entry which is preliminary data.</text>
</comment>
<comment type="similarity">
    <text evidence="1">Belongs to the GTP cyclohydrolase I type 2/NIF3 family.</text>
</comment>
<feature type="binding site" evidence="3">
    <location>
        <position position="160"/>
    </location>
    <ligand>
        <name>a divalent metal cation</name>
        <dbReference type="ChEBI" id="CHEBI:60240"/>
        <label>1</label>
    </ligand>
</feature>
<dbReference type="PANTHER" id="PTHR13799:SF13">
    <property type="entry name" value="NIF3-LIKE PROTEIN 1"/>
    <property type="match status" value="1"/>
</dbReference>
<gene>
    <name evidence="4" type="primary">NIF3L1_2</name>
    <name evidence="4" type="ORF">Ciccas_006945</name>
</gene>
<accession>A0ABD2Q5E4</accession>
<reference evidence="4 5" key="1">
    <citation type="submission" date="2024-11" db="EMBL/GenBank/DDBJ databases">
        <title>Adaptive evolution of stress response genes in parasites aligns with host niche diversity.</title>
        <authorList>
            <person name="Hahn C."/>
            <person name="Resl P."/>
        </authorList>
    </citation>
    <scope>NUCLEOTIDE SEQUENCE [LARGE SCALE GENOMIC DNA]</scope>
    <source>
        <strain evidence="4">EGGRZ-B1_66</strain>
        <tissue evidence="4">Body</tissue>
    </source>
</reference>